<name>A0A671UW61_SPAAU</name>
<evidence type="ECO:0000256" key="5">
    <source>
        <dbReference type="ARBA" id="ARBA00022840"/>
    </source>
</evidence>
<comment type="subunit">
    <text evidence="8">Can homooligomerize into hexameric rings, which may be promoted by interaction with microtubules. Interacts with KATNB1, which may serve as a targeting subunit.</text>
</comment>
<dbReference type="Gene3D" id="1.10.8.60">
    <property type="match status" value="1"/>
</dbReference>
<evidence type="ECO:0000256" key="4">
    <source>
        <dbReference type="ARBA" id="ARBA00022741"/>
    </source>
</evidence>
<evidence type="ECO:0000313" key="10">
    <source>
        <dbReference type="Ensembl" id="ENSSAUP00010018168.1"/>
    </source>
</evidence>
<keyword evidence="7 8" id="KW-0413">Isomerase</keyword>
<dbReference type="EC" id="5.6.1.1" evidence="8"/>
<keyword evidence="8" id="KW-0132">Cell division</keyword>
<dbReference type="AlphaFoldDB" id="A0A671UW61"/>
<dbReference type="FunFam" id="3.40.50.300:FF:000159">
    <property type="entry name" value="Katanin p60 ATPase-containing subunit A1"/>
    <property type="match status" value="1"/>
</dbReference>
<comment type="activity regulation">
    <text evidence="8">ATPase activity is stimulated by microtubules, which promote homooligomerization. ATP-dependent microtubule severing is stimulated by interaction with KATNB1.</text>
</comment>
<evidence type="ECO:0000256" key="7">
    <source>
        <dbReference type="ARBA" id="ARBA00023235"/>
    </source>
</evidence>
<dbReference type="SMART" id="SM00382">
    <property type="entry name" value="AAA"/>
    <property type="match status" value="1"/>
</dbReference>
<dbReference type="Pfam" id="PF09336">
    <property type="entry name" value="Vps4_C"/>
    <property type="match status" value="1"/>
</dbReference>
<keyword evidence="8" id="KW-0131">Cell cycle</keyword>
<dbReference type="PANTHER" id="PTHR23074">
    <property type="entry name" value="AAA DOMAIN-CONTAINING"/>
    <property type="match status" value="1"/>
</dbReference>
<dbReference type="Gene3D" id="1.20.58.80">
    <property type="entry name" value="Phosphotransferase system, lactose/cellobiose-type IIA subunit"/>
    <property type="match status" value="1"/>
</dbReference>
<evidence type="ECO:0000256" key="2">
    <source>
        <dbReference type="ARBA" id="ARBA00022490"/>
    </source>
</evidence>
<dbReference type="InterPro" id="IPR048611">
    <property type="entry name" value="KATNA1_MIT"/>
</dbReference>
<dbReference type="Pfam" id="PF21126">
    <property type="entry name" value="KATNA1_MIT"/>
    <property type="match status" value="1"/>
</dbReference>
<dbReference type="PANTHER" id="PTHR23074:SF65">
    <property type="entry name" value="KATANIN P60 ATPASE-CONTAINING SUBUNIT A-LIKE 1"/>
    <property type="match status" value="1"/>
</dbReference>
<dbReference type="GO" id="GO:0008017">
    <property type="term" value="F:microtubule binding"/>
    <property type="evidence" value="ECO:0007669"/>
    <property type="project" value="UniProtKB-UniRule"/>
</dbReference>
<dbReference type="GO" id="GO:0008568">
    <property type="term" value="F:microtubule severing ATPase activity"/>
    <property type="evidence" value="ECO:0007669"/>
    <property type="project" value="UniProtKB-EC"/>
</dbReference>
<comment type="subcellular location">
    <subcellularLocation>
        <location evidence="1 8">Cytoplasm</location>
        <location evidence="1 8">Cytoskeleton</location>
        <location evidence="1 8">Spindle</location>
    </subcellularLocation>
    <subcellularLocation>
        <location evidence="8">Cytoplasm</location>
    </subcellularLocation>
    <subcellularLocation>
        <location evidence="8">Cytoplasm</location>
        <location evidence="8">Cytoskeleton</location>
        <location evidence="8">Microtubule organizing center</location>
        <location evidence="8">Centrosome</location>
    </subcellularLocation>
    <subcellularLocation>
        <location evidence="8">Cytoplasm</location>
        <location evidence="8">Cytoskeleton</location>
        <location evidence="8">Spindle pole</location>
    </subcellularLocation>
    <text evidence="8">Predominantly cytoplasmic. Also localized to the interphase centrosome and the mitotic spindle poles. Enhanced recruitment to the mitotic spindle poles requires microtubules and interaction with KATNB1.</text>
</comment>
<protein>
    <recommendedName>
        <fullName evidence="8">Katanin p60 ATPase-containing subunit A1</fullName>
        <shortName evidence="8">Katanin p60 subunit A1</shortName>
        <ecNumber evidence="8">5.6.1.1</ecNumber>
    </recommendedName>
    <alternativeName>
        <fullName evidence="8">p60 katanin</fullName>
    </alternativeName>
</protein>
<dbReference type="HAMAP" id="MF_03023">
    <property type="entry name" value="Katanin_p60_A1"/>
    <property type="match status" value="1"/>
</dbReference>
<comment type="similarity">
    <text evidence="8">Belongs to the AAA ATPase family. Katanin p60 subunit A1 subfamily.</text>
</comment>
<sequence length="487" mass="55054">MQLLFTMNLAEICDNAKKGREYALLGNYDSSIVYYQGVIQQIHKHCQSLRDPALKVKWQQVRQELTEEYEQVKDIMGTLESFKSEKPADILAPQSEERPEDPAVWPPPIPAEHRCVSVSVSVCVWKEHLSSKSVSQFLFRPVKLKKVFCAFNPLFFFFLQQGKKGAGEVAGDVEQKKFDSTGYDSDLVDSLERDIVSRNPNVHWEDIADLEDAKKLLREAVVLPMWMPDFFKGIRRPWKGVLMVGPPGTGKTMLAKAVATECGTTFFNVSSSTLTSKYRGESEKLVRLLFEMARFYAPTTIFIDEIDSICGRRGTSDEHEASRRVKSELLVQMDGVGGALENDDPSKMVMVLAATNFPWDIDEALRRRLEKRIYIPLPTAVGRVELLKINLREVDVAPDVDLDLIAEKIEGYSGADITNVCRDASMMAMRRRIQGLSPEEIRALSKDELQMPVTMEDFTLTLKKISKSVSAADLEKYEAWMAEFGSV</sequence>
<dbReference type="GO" id="GO:0005813">
    <property type="term" value="C:centrosome"/>
    <property type="evidence" value="ECO:0007669"/>
    <property type="project" value="UniProtKB-SubCell"/>
</dbReference>
<dbReference type="GO" id="GO:0005524">
    <property type="term" value="F:ATP binding"/>
    <property type="evidence" value="ECO:0007669"/>
    <property type="project" value="UniProtKB-KW"/>
</dbReference>
<accession>A0A671UW61</accession>
<dbReference type="GO" id="GO:0005874">
    <property type="term" value="C:microtubule"/>
    <property type="evidence" value="ECO:0007669"/>
    <property type="project" value="UniProtKB-KW"/>
</dbReference>
<evidence type="ECO:0000256" key="8">
    <source>
        <dbReference type="HAMAP-Rule" id="MF_03023"/>
    </source>
</evidence>
<comment type="function">
    <text evidence="8">Catalytic subunit of a complex which severs microtubules in an ATP-dependent manner. Microtubule severing may promote rapid reorganization of cellular microtubule arrays and the release of microtubules from the centrosome following nucleation.</text>
</comment>
<dbReference type="Pfam" id="PF00004">
    <property type="entry name" value="AAA"/>
    <property type="match status" value="1"/>
</dbReference>
<dbReference type="GO" id="GO:0051301">
    <property type="term" value="P:cell division"/>
    <property type="evidence" value="ECO:0007669"/>
    <property type="project" value="UniProtKB-KW"/>
</dbReference>
<dbReference type="CDD" id="cd19522">
    <property type="entry name" value="RecA-like_KTNA1"/>
    <property type="match status" value="1"/>
</dbReference>
<evidence type="ECO:0000256" key="6">
    <source>
        <dbReference type="ARBA" id="ARBA00023212"/>
    </source>
</evidence>
<evidence type="ECO:0000313" key="11">
    <source>
        <dbReference type="Proteomes" id="UP000472265"/>
    </source>
</evidence>
<dbReference type="GO" id="GO:0005737">
    <property type="term" value="C:cytoplasm"/>
    <property type="evidence" value="ECO:0007669"/>
    <property type="project" value="UniProtKB-SubCell"/>
</dbReference>
<dbReference type="InterPro" id="IPR028596">
    <property type="entry name" value="KATNA1"/>
</dbReference>
<keyword evidence="3 8" id="KW-0493">Microtubule</keyword>
<gene>
    <name evidence="10" type="primary">katnal1</name>
    <name evidence="8" type="synonym">KATNA1</name>
</gene>
<evidence type="ECO:0000256" key="3">
    <source>
        <dbReference type="ARBA" id="ARBA00022701"/>
    </source>
</evidence>
<dbReference type="InterPro" id="IPR027417">
    <property type="entry name" value="P-loop_NTPase"/>
</dbReference>
<feature type="domain" description="AAA+ ATPase" evidence="9">
    <location>
        <begin position="237"/>
        <end position="379"/>
    </location>
</feature>
<dbReference type="InterPro" id="IPR048612">
    <property type="entry name" value="KTNA1_AAA_dom"/>
</dbReference>
<dbReference type="InterPro" id="IPR041569">
    <property type="entry name" value="AAA_lid_3"/>
</dbReference>
<dbReference type="InterPro" id="IPR003593">
    <property type="entry name" value="AAA+_ATPase"/>
</dbReference>
<dbReference type="InterPro" id="IPR015415">
    <property type="entry name" value="Spast_Vps4_C"/>
</dbReference>
<dbReference type="GO" id="GO:0051013">
    <property type="term" value="P:microtubule severing"/>
    <property type="evidence" value="ECO:0007669"/>
    <property type="project" value="UniProtKB-UniRule"/>
</dbReference>
<proteinExistence type="inferred from homology"/>
<dbReference type="InterPro" id="IPR003960">
    <property type="entry name" value="ATPase_AAA_CS"/>
</dbReference>
<dbReference type="SUPFAM" id="SSF52540">
    <property type="entry name" value="P-loop containing nucleoside triphosphate hydrolases"/>
    <property type="match status" value="1"/>
</dbReference>
<dbReference type="GeneTree" id="ENSGT00940000156630"/>
<dbReference type="Gene3D" id="3.40.50.300">
    <property type="entry name" value="P-loop containing nucleotide triphosphate hydrolases"/>
    <property type="match status" value="1"/>
</dbReference>
<reference evidence="10" key="1">
    <citation type="submission" date="2021-04" db="EMBL/GenBank/DDBJ databases">
        <authorList>
            <consortium name="Wellcome Sanger Institute Data Sharing"/>
        </authorList>
    </citation>
    <scope>NUCLEOTIDE SEQUENCE [LARGE SCALE GENOMIC DNA]</scope>
</reference>
<dbReference type="InterPro" id="IPR050304">
    <property type="entry name" value="MT-severing_AAA_ATPase"/>
</dbReference>
<dbReference type="Pfam" id="PF17862">
    <property type="entry name" value="AAA_lid_3"/>
    <property type="match status" value="1"/>
</dbReference>
<dbReference type="PROSITE" id="PS00674">
    <property type="entry name" value="AAA"/>
    <property type="match status" value="1"/>
</dbReference>
<keyword evidence="4 8" id="KW-0547">Nucleotide-binding</keyword>
<dbReference type="Proteomes" id="UP000472265">
    <property type="component" value="Chromosome 9"/>
</dbReference>
<evidence type="ECO:0000259" key="9">
    <source>
        <dbReference type="SMART" id="SM00382"/>
    </source>
</evidence>
<organism evidence="10 11">
    <name type="scientific">Sparus aurata</name>
    <name type="common">Gilthead sea bream</name>
    <dbReference type="NCBI Taxonomy" id="8175"/>
    <lineage>
        <taxon>Eukaryota</taxon>
        <taxon>Metazoa</taxon>
        <taxon>Chordata</taxon>
        <taxon>Craniata</taxon>
        <taxon>Vertebrata</taxon>
        <taxon>Euteleostomi</taxon>
        <taxon>Actinopterygii</taxon>
        <taxon>Neopterygii</taxon>
        <taxon>Teleostei</taxon>
        <taxon>Neoteleostei</taxon>
        <taxon>Acanthomorphata</taxon>
        <taxon>Eupercaria</taxon>
        <taxon>Spariformes</taxon>
        <taxon>Sparidae</taxon>
        <taxon>Sparus</taxon>
    </lineage>
</organism>
<keyword evidence="2 8" id="KW-0963">Cytoplasm</keyword>
<keyword evidence="11" id="KW-1185">Reference proteome</keyword>
<keyword evidence="8" id="KW-0498">Mitosis</keyword>
<dbReference type="Ensembl" id="ENSSAUT00010019190.1">
    <property type="protein sequence ID" value="ENSSAUP00010018168.1"/>
    <property type="gene ID" value="ENSSAUG00010008208.1"/>
</dbReference>
<keyword evidence="6 8" id="KW-0206">Cytoskeleton</keyword>
<dbReference type="GO" id="GO:0000922">
    <property type="term" value="C:spindle pole"/>
    <property type="evidence" value="ECO:0007669"/>
    <property type="project" value="UniProtKB-SubCell"/>
</dbReference>
<dbReference type="InterPro" id="IPR003959">
    <property type="entry name" value="ATPase_AAA_core"/>
</dbReference>
<reference evidence="10" key="2">
    <citation type="submission" date="2025-08" db="UniProtKB">
        <authorList>
            <consortium name="Ensembl"/>
        </authorList>
    </citation>
    <scope>IDENTIFICATION</scope>
</reference>
<dbReference type="GO" id="GO:0016887">
    <property type="term" value="F:ATP hydrolysis activity"/>
    <property type="evidence" value="ECO:0007669"/>
    <property type="project" value="InterPro"/>
</dbReference>
<dbReference type="FunFam" id="1.10.8.60:FF:000025">
    <property type="entry name" value="Katanin p60 ATPase-containing subunit A1"/>
    <property type="match status" value="1"/>
</dbReference>
<reference evidence="10" key="3">
    <citation type="submission" date="2025-09" db="UniProtKB">
        <authorList>
            <consortium name="Ensembl"/>
        </authorList>
    </citation>
    <scope>IDENTIFICATION</scope>
</reference>
<keyword evidence="5 8" id="KW-0067">ATP-binding</keyword>
<feature type="binding site" evidence="8">
    <location>
        <begin position="245"/>
        <end position="252"/>
    </location>
    <ligand>
        <name>ATP</name>
        <dbReference type="ChEBI" id="CHEBI:30616"/>
    </ligand>
</feature>
<dbReference type="CDD" id="cd21748">
    <property type="entry name" value="Kp60-NTD"/>
    <property type="match status" value="1"/>
</dbReference>
<evidence type="ECO:0000256" key="1">
    <source>
        <dbReference type="ARBA" id="ARBA00004186"/>
    </source>
</evidence>
<dbReference type="FunFam" id="1.20.58.80:FF:000003">
    <property type="entry name" value="Katanin p60 ATPase-containing subunit A1"/>
    <property type="match status" value="1"/>
</dbReference>
<comment type="catalytic activity">
    <reaction evidence="8">
        <text>n ATP + n H2O + a microtubule = n ADP + n phosphate + (n+1) alpha/beta tubulin heterodimers.</text>
        <dbReference type="EC" id="5.6.1.1"/>
    </reaction>
</comment>